<organism evidence="2 3">
    <name type="scientific">Candidatus Fervidibacter sacchari</name>
    <dbReference type="NCBI Taxonomy" id="1448929"/>
    <lineage>
        <taxon>Bacteria</taxon>
        <taxon>Candidatus Fervidibacterota</taxon>
        <taxon>Candidatus Fervidibacter</taxon>
    </lineage>
</organism>
<comment type="caution">
    <text evidence="2">The sequence shown here is derived from an EMBL/GenBank/DDBJ whole genome shotgun (WGS) entry which is preliminary data.</text>
</comment>
<evidence type="ECO:0000313" key="2">
    <source>
        <dbReference type="EMBL" id="MCS3919410.1"/>
    </source>
</evidence>
<keyword evidence="3" id="KW-1185">Reference proteome</keyword>
<name>A0ABT2ENH9_9BACT</name>
<evidence type="ECO:0000256" key="1">
    <source>
        <dbReference type="SAM" id="MobiDB-lite"/>
    </source>
</evidence>
<dbReference type="EMBL" id="JANUCP010000003">
    <property type="protein sequence ID" value="MCS3919410.1"/>
    <property type="molecule type" value="Genomic_DNA"/>
</dbReference>
<evidence type="ECO:0000313" key="3">
    <source>
        <dbReference type="Proteomes" id="UP001204798"/>
    </source>
</evidence>
<sequence length="80" mass="8620">MQHKCAPKPSMPLQGTGDKGHGTRKLGGRGSCRAKFSANREVGKSADWAKDWAHREVCHPTIPESRMISALNKTSSSTTG</sequence>
<reference evidence="2 3" key="1">
    <citation type="submission" date="2022-08" db="EMBL/GenBank/DDBJ databases">
        <title>Bacterial and archaeal communities from various locations to study Microbial Dark Matter (Phase II).</title>
        <authorList>
            <person name="Stepanauskas R."/>
        </authorList>
    </citation>
    <scope>NUCLEOTIDE SEQUENCE [LARGE SCALE GENOMIC DNA]</scope>
    <source>
        <strain evidence="2 3">PD1</strain>
    </source>
</reference>
<dbReference type="RefSeq" id="WP_259095804.1">
    <property type="nucleotide sequence ID" value="NZ_CP130454.1"/>
</dbReference>
<gene>
    <name evidence="2" type="ORF">M2350_001823</name>
</gene>
<feature type="region of interest" description="Disordered" evidence="1">
    <location>
        <begin position="1"/>
        <end position="47"/>
    </location>
</feature>
<protein>
    <submittedName>
        <fullName evidence="2">Uncharacterized protein</fullName>
    </submittedName>
</protein>
<dbReference type="Proteomes" id="UP001204798">
    <property type="component" value="Unassembled WGS sequence"/>
</dbReference>
<accession>A0ABT2ENH9</accession>
<proteinExistence type="predicted"/>